<dbReference type="GO" id="GO:0120147">
    <property type="term" value="F:formylglycine-generating oxidase activity"/>
    <property type="evidence" value="ECO:0007669"/>
    <property type="project" value="TreeGrafter"/>
</dbReference>
<evidence type="ECO:0000259" key="2">
    <source>
        <dbReference type="Pfam" id="PF03781"/>
    </source>
</evidence>
<dbReference type="InterPro" id="IPR042095">
    <property type="entry name" value="SUMF_sf"/>
</dbReference>
<feature type="region of interest" description="Disordered" evidence="1">
    <location>
        <begin position="1"/>
        <end position="22"/>
    </location>
</feature>
<dbReference type="InterPro" id="IPR051043">
    <property type="entry name" value="Sulfatase_Mod_Factor_Kinase"/>
</dbReference>
<dbReference type="AlphaFoldDB" id="A0A932FXK1"/>
<comment type="caution">
    <text evidence="3">The sequence shown here is derived from an EMBL/GenBank/DDBJ whole genome shotgun (WGS) entry which is preliminary data.</text>
</comment>
<organism evidence="3 4">
    <name type="scientific">Tectimicrobiota bacterium</name>
    <dbReference type="NCBI Taxonomy" id="2528274"/>
    <lineage>
        <taxon>Bacteria</taxon>
        <taxon>Pseudomonadati</taxon>
        <taxon>Nitrospinota/Tectimicrobiota group</taxon>
        <taxon>Candidatus Tectimicrobiota</taxon>
    </lineage>
</organism>
<dbReference type="PANTHER" id="PTHR23150:SF19">
    <property type="entry name" value="FORMYLGLYCINE-GENERATING ENZYME"/>
    <property type="match status" value="1"/>
</dbReference>
<dbReference type="SUPFAM" id="SSF56436">
    <property type="entry name" value="C-type lectin-like"/>
    <property type="match status" value="1"/>
</dbReference>
<dbReference type="PANTHER" id="PTHR23150">
    <property type="entry name" value="SULFATASE MODIFYING FACTOR 1, 2"/>
    <property type="match status" value="1"/>
</dbReference>
<proteinExistence type="predicted"/>
<dbReference type="EMBL" id="JACPRF010000345">
    <property type="protein sequence ID" value="MBI2877467.1"/>
    <property type="molecule type" value="Genomic_DNA"/>
</dbReference>
<evidence type="ECO:0000256" key="1">
    <source>
        <dbReference type="SAM" id="MobiDB-lite"/>
    </source>
</evidence>
<dbReference type="Gene3D" id="3.90.1580.10">
    <property type="entry name" value="paralog of FGE (formylglycine-generating enzyme)"/>
    <property type="match status" value="1"/>
</dbReference>
<dbReference type="Pfam" id="PF03781">
    <property type="entry name" value="FGE-sulfatase"/>
    <property type="match status" value="1"/>
</dbReference>
<sequence>MPGEKAPASSSARKLSPTEGGFLRVSRPNPIFERVRDEIQYTFGGPFPQSFCPLCGRRNASFEATFRCRLCWEMFLCRGHQVGKEFICPVCAGSREEVEAARRLRQLEVEPPAGTYTEFGGEAVILGEPLSAEEEAEEEMVLVPAGEFLMGDDRRPVYVEAFYIDRYPVTNLQFRRFDPSHLFSPERAAYPATRWVSWYRARAYARWRGKRLPTEAEWEKAARGTDGRLFPWGNEFDPQCCNTKEGGVLGYTPVDRYPRGQSPYGCRDMAGNVMEWTADWFDETRSHRVVKGGSWDDFDYVTRCSNRQAYEHFYRMTMIIGFRCVRSL</sequence>
<reference evidence="3" key="1">
    <citation type="submission" date="2020-07" db="EMBL/GenBank/DDBJ databases">
        <title>Huge and variable diversity of episymbiotic CPR bacteria and DPANN archaea in groundwater ecosystems.</title>
        <authorList>
            <person name="He C.Y."/>
            <person name="Keren R."/>
            <person name="Whittaker M."/>
            <person name="Farag I.F."/>
            <person name="Doudna J."/>
            <person name="Cate J.H.D."/>
            <person name="Banfield J.F."/>
        </authorList>
    </citation>
    <scope>NUCLEOTIDE SEQUENCE</scope>
    <source>
        <strain evidence="3">NC_groundwater_672_Ag_B-0.1um_62_36</strain>
    </source>
</reference>
<evidence type="ECO:0000313" key="3">
    <source>
        <dbReference type="EMBL" id="MBI2877467.1"/>
    </source>
</evidence>
<gene>
    <name evidence="3" type="ORF">HYY20_11345</name>
</gene>
<dbReference type="InterPro" id="IPR016187">
    <property type="entry name" value="CTDL_fold"/>
</dbReference>
<protein>
    <submittedName>
        <fullName evidence="3">SUMF1/EgtB/PvdO family nonheme iron enzyme</fullName>
    </submittedName>
</protein>
<feature type="domain" description="Sulfatase-modifying factor enzyme-like" evidence="2">
    <location>
        <begin position="137"/>
        <end position="326"/>
    </location>
</feature>
<evidence type="ECO:0000313" key="4">
    <source>
        <dbReference type="Proteomes" id="UP000769766"/>
    </source>
</evidence>
<dbReference type="Proteomes" id="UP000769766">
    <property type="component" value="Unassembled WGS sequence"/>
</dbReference>
<name>A0A932FXK1_UNCTE</name>
<dbReference type="InterPro" id="IPR005532">
    <property type="entry name" value="SUMF_dom"/>
</dbReference>
<accession>A0A932FXK1</accession>